<keyword evidence="3" id="KW-1185">Reference proteome</keyword>
<name>A0A6I3KJN3_9HYPH</name>
<gene>
    <name evidence="2" type="ORF">GIW81_13275</name>
</gene>
<protein>
    <submittedName>
        <fullName evidence="2">DUF721 domain-containing protein</fullName>
    </submittedName>
</protein>
<evidence type="ECO:0000256" key="1">
    <source>
        <dbReference type="SAM" id="MobiDB-lite"/>
    </source>
</evidence>
<dbReference type="InterPro" id="IPR010593">
    <property type="entry name" value="DUF1159"/>
</dbReference>
<dbReference type="PIRSF" id="PIRSF032064">
    <property type="entry name" value="UCP032064"/>
    <property type="match status" value="1"/>
</dbReference>
<dbReference type="Pfam" id="PF05258">
    <property type="entry name" value="DciA"/>
    <property type="match status" value="1"/>
</dbReference>
<accession>A0A6I3KJN3</accession>
<dbReference type="AlphaFoldDB" id="A0A6I3KJN3"/>
<reference evidence="2 3" key="1">
    <citation type="submission" date="2019-11" db="EMBL/GenBank/DDBJ databases">
        <title>Identification of a novel strain.</title>
        <authorList>
            <person name="Xu Q."/>
            <person name="Wang G."/>
        </authorList>
    </citation>
    <scope>NUCLEOTIDE SEQUENCE [LARGE SCALE GENOMIC DNA]</scope>
    <source>
        <strain evidence="3">xq</strain>
    </source>
</reference>
<evidence type="ECO:0000313" key="2">
    <source>
        <dbReference type="EMBL" id="MTD95304.1"/>
    </source>
</evidence>
<dbReference type="Proteomes" id="UP000440694">
    <property type="component" value="Unassembled WGS sequence"/>
</dbReference>
<sequence length="203" mass="21916">MLSVEYRAANSPRRTKPSMASNTAALRARTAPTPHSRGYISARAVGTYVPKLTHKAFEKYGFAAAALLTDWAVIVGAEVAQYTAPERLKWPRGVDIGGDVEDGAQGRPGATLIVRVDPARALDAQYKAQQIIERINGHFGYRAVGELRIMQAPLPERARAPSEAPRAPVTPDTAPELAGIADERLRTALANLKSGLTHRAQSR</sequence>
<organism evidence="2 3">
    <name type="scientific">Hyphomicrobium album</name>
    <dbReference type="NCBI Taxonomy" id="2665159"/>
    <lineage>
        <taxon>Bacteria</taxon>
        <taxon>Pseudomonadati</taxon>
        <taxon>Pseudomonadota</taxon>
        <taxon>Alphaproteobacteria</taxon>
        <taxon>Hyphomicrobiales</taxon>
        <taxon>Hyphomicrobiaceae</taxon>
        <taxon>Hyphomicrobium</taxon>
    </lineage>
</organism>
<proteinExistence type="predicted"/>
<comment type="caution">
    <text evidence="2">The sequence shown here is derived from an EMBL/GenBank/DDBJ whole genome shotgun (WGS) entry which is preliminary data.</text>
</comment>
<dbReference type="InterPro" id="IPR007922">
    <property type="entry name" value="DciA-like"/>
</dbReference>
<dbReference type="EMBL" id="WMBQ01000002">
    <property type="protein sequence ID" value="MTD95304.1"/>
    <property type="molecule type" value="Genomic_DNA"/>
</dbReference>
<evidence type="ECO:0000313" key="3">
    <source>
        <dbReference type="Proteomes" id="UP000440694"/>
    </source>
</evidence>
<feature type="region of interest" description="Disordered" evidence="1">
    <location>
        <begin position="1"/>
        <end position="22"/>
    </location>
</feature>